<organism evidence="1 2">
    <name type="scientific">Quercus suber</name>
    <name type="common">Cork oak</name>
    <dbReference type="NCBI Taxonomy" id="58331"/>
    <lineage>
        <taxon>Eukaryota</taxon>
        <taxon>Viridiplantae</taxon>
        <taxon>Streptophyta</taxon>
        <taxon>Embryophyta</taxon>
        <taxon>Tracheophyta</taxon>
        <taxon>Spermatophyta</taxon>
        <taxon>Magnoliopsida</taxon>
        <taxon>eudicotyledons</taxon>
        <taxon>Gunneridae</taxon>
        <taxon>Pentapetalae</taxon>
        <taxon>rosids</taxon>
        <taxon>fabids</taxon>
        <taxon>Fagales</taxon>
        <taxon>Fagaceae</taxon>
        <taxon>Quercus</taxon>
    </lineage>
</organism>
<gene>
    <name evidence="1" type="primary">MYRS_9</name>
    <name evidence="1" type="ORF">CFP56_030519</name>
</gene>
<accession>A0AAW0JMY4</accession>
<keyword evidence="2" id="KW-1185">Reference proteome</keyword>
<proteinExistence type="predicted"/>
<dbReference type="Gene3D" id="1.10.600.10">
    <property type="entry name" value="Farnesyl Diphosphate Synthase"/>
    <property type="match status" value="1"/>
</dbReference>
<dbReference type="Proteomes" id="UP000237347">
    <property type="component" value="Unassembled WGS sequence"/>
</dbReference>
<dbReference type="EMBL" id="PKMF04000510">
    <property type="protein sequence ID" value="KAK7828103.1"/>
    <property type="molecule type" value="Genomic_DNA"/>
</dbReference>
<dbReference type="SUPFAM" id="SSF48576">
    <property type="entry name" value="Terpenoid synthases"/>
    <property type="match status" value="1"/>
</dbReference>
<evidence type="ECO:0000313" key="2">
    <source>
        <dbReference type="Proteomes" id="UP000237347"/>
    </source>
</evidence>
<evidence type="ECO:0000313" key="1">
    <source>
        <dbReference type="EMBL" id="KAK7828103.1"/>
    </source>
</evidence>
<dbReference type="AlphaFoldDB" id="A0AAW0JMY4"/>
<protein>
    <submittedName>
        <fullName evidence="1">Myrcene synthase</fullName>
    </submittedName>
</protein>
<dbReference type="InterPro" id="IPR008949">
    <property type="entry name" value="Isoprenoid_synthase_dom_sf"/>
</dbReference>
<reference evidence="1 2" key="1">
    <citation type="journal article" date="2018" name="Sci. Data">
        <title>The draft genome sequence of cork oak.</title>
        <authorList>
            <person name="Ramos A.M."/>
            <person name="Usie A."/>
            <person name="Barbosa P."/>
            <person name="Barros P.M."/>
            <person name="Capote T."/>
            <person name="Chaves I."/>
            <person name="Simoes F."/>
            <person name="Abreu I."/>
            <person name="Carrasquinho I."/>
            <person name="Faro C."/>
            <person name="Guimaraes J.B."/>
            <person name="Mendonca D."/>
            <person name="Nobrega F."/>
            <person name="Rodrigues L."/>
            <person name="Saibo N.J.M."/>
            <person name="Varela M.C."/>
            <person name="Egas C."/>
            <person name="Matos J."/>
            <person name="Miguel C.M."/>
            <person name="Oliveira M.M."/>
            <person name="Ricardo C.P."/>
            <person name="Goncalves S."/>
        </authorList>
    </citation>
    <scope>NUCLEOTIDE SEQUENCE [LARGE SCALE GENOMIC DNA]</scope>
    <source>
        <strain evidence="2">cv. HL8</strain>
    </source>
</reference>
<name>A0AAW0JMY4_QUESU</name>
<sequence>MKWLLIPLRNKNFTSFDSLKKETHEELKKSDVPKLIQCYTNETIASERTLIINEERDQTFIEIAMNLARMSHCMYQHGEEFGVADHKTKNNMLSLLIQPIPHTKMSQGNSNSLAKLEHQLSEVFTKPQSASLWHF</sequence>
<comment type="caution">
    <text evidence="1">The sequence shown here is derived from an EMBL/GenBank/DDBJ whole genome shotgun (WGS) entry which is preliminary data.</text>
</comment>